<dbReference type="PANTHER" id="PTHR31412">
    <property type="entry name" value="ZINC METALLOPROTEASE EGY1"/>
    <property type="match status" value="1"/>
</dbReference>
<evidence type="ECO:0000256" key="1">
    <source>
        <dbReference type="ARBA" id="ARBA00001947"/>
    </source>
</evidence>
<proteinExistence type="inferred from homology"/>
<evidence type="ECO:0000256" key="8">
    <source>
        <dbReference type="ARBA" id="ARBA00022989"/>
    </source>
</evidence>
<dbReference type="InterPro" id="IPR044838">
    <property type="entry name" value="EGY1-like"/>
</dbReference>
<comment type="subcellular location">
    <subcellularLocation>
        <location evidence="2">Membrane</location>
        <topology evidence="2">Multi-pass membrane protein</topology>
    </subcellularLocation>
</comment>
<evidence type="ECO:0000256" key="6">
    <source>
        <dbReference type="ARBA" id="ARBA00022801"/>
    </source>
</evidence>
<feature type="domain" description="Peptidase M50" evidence="11">
    <location>
        <begin position="79"/>
        <end position="270"/>
    </location>
</feature>
<organism evidence="12 13">
    <name type="scientific">Chloroherpeton thalassium (strain ATCC 35110 / GB-78)</name>
    <dbReference type="NCBI Taxonomy" id="517418"/>
    <lineage>
        <taxon>Bacteria</taxon>
        <taxon>Pseudomonadati</taxon>
        <taxon>Chlorobiota</taxon>
        <taxon>Chlorobiia</taxon>
        <taxon>Chlorobiales</taxon>
        <taxon>Chloroherpetonaceae</taxon>
        <taxon>Chloroherpeton</taxon>
    </lineage>
</organism>
<evidence type="ECO:0000256" key="9">
    <source>
        <dbReference type="ARBA" id="ARBA00023136"/>
    </source>
</evidence>
<sequence>MPDSSIEKNYEVVSSEPLHNNENASLAARMGKQNYPVHLLLFLATVITTTLAGTFWIGKPYSLENLDALRTNFKDGLPFSLALLTFLSFHEFGHFFACVAHRVRATLPYYIPMPPISFILNIGTFGAVIRIKERIPNSKSLFDIGVSGPISGFVVAVGLLVLGFATLPPIDYVFDIHPEYRELGEIPAAGPGTLIAGKNLLYWILESLFASPNVPPMHEMYHYPLLFAGWLGSFVTALNLLPVGQLDGGHVIHAMFGGKTHRLVARAFVVFIILLGLPTFAEWLLALLAYFANFEFSGFPYPIWLRMLSWPSWIFWAFILIKFIKVDHPPVLNEHRLDSGRMAIGWISIIIFILCFTPVPFTVL</sequence>
<comment type="cofactor">
    <cofactor evidence="1">
        <name>Zn(2+)</name>
        <dbReference type="ChEBI" id="CHEBI:29105"/>
    </cofactor>
</comment>
<feature type="transmembrane region" description="Helical" evidence="10">
    <location>
        <begin position="77"/>
        <end position="97"/>
    </location>
</feature>
<name>B3QWA7_CHLT3</name>
<keyword evidence="6" id="KW-0378">Hydrolase</keyword>
<keyword evidence="9 10" id="KW-0472">Membrane</keyword>
<keyword evidence="8 10" id="KW-1133">Transmembrane helix</keyword>
<dbReference type="InterPro" id="IPR008915">
    <property type="entry name" value="Peptidase_M50"/>
</dbReference>
<dbReference type="GO" id="GO:0016020">
    <property type="term" value="C:membrane"/>
    <property type="evidence" value="ECO:0007669"/>
    <property type="project" value="UniProtKB-SubCell"/>
</dbReference>
<dbReference type="Proteomes" id="UP000001208">
    <property type="component" value="Chromosome"/>
</dbReference>
<dbReference type="STRING" id="517418.Ctha_0751"/>
<dbReference type="eggNOG" id="COG1994">
    <property type="taxonomic scope" value="Bacteria"/>
</dbReference>
<keyword evidence="4" id="KW-0645">Protease</keyword>
<dbReference type="Pfam" id="PF02163">
    <property type="entry name" value="Peptidase_M50"/>
    <property type="match status" value="1"/>
</dbReference>
<evidence type="ECO:0000259" key="11">
    <source>
        <dbReference type="Pfam" id="PF02163"/>
    </source>
</evidence>
<keyword evidence="13" id="KW-1185">Reference proteome</keyword>
<dbReference type="GO" id="GO:0006508">
    <property type="term" value="P:proteolysis"/>
    <property type="evidence" value="ECO:0007669"/>
    <property type="project" value="UniProtKB-KW"/>
</dbReference>
<feature type="transmembrane region" description="Helical" evidence="10">
    <location>
        <begin position="303"/>
        <end position="321"/>
    </location>
</feature>
<dbReference type="GO" id="GO:0008233">
    <property type="term" value="F:peptidase activity"/>
    <property type="evidence" value="ECO:0007669"/>
    <property type="project" value="UniProtKB-KW"/>
</dbReference>
<dbReference type="PANTHER" id="PTHR31412:SF0">
    <property type="entry name" value="ZINC METALLOPROTEASE EGY1, CHLOROPLASTIC-RELATED"/>
    <property type="match status" value="1"/>
</dbReference>
<evidence type="ECO:0000313" key="13">
    <source>
        <dbReference type="Proteomes" id="UP000001208"/>
    </source>
</evidence>
<evidence type="ECO:0000313" key="12">
    <source>
        <dbReference type="EMBL" id="ACF13220.1"/>
    </source>
</evidence>
<protein>
    <submittedName>
        <fullName evidence="12">Peptidase M50</fullName>
    </submittedName>
</protein>
<feature type="transmembrane region" description="Helical" evidence="10">
    <location>
        <begin position="221"/>
        <end position="242"/>
    </location>
</feature>
<dbReference type="KEGG" id="cts:Ctha_0751"/>
<feature type="transmembrane region" description="Helical" evidence="10">
    <location>
        <begin position="342"/>
        <end position="361"/>
    </location>
</feature>
<feature type="transmembrane region" description="Helical" evidence="10">
    <location>
        <begin position="263"/>
        <end position="291"/>
    </location>
</feature>
<reference evidence="12 13" key="1">
    <citation type="submission" date="2008-06" db="EMBL/GenBank/DDBJ databases">
        <title>Complete sequence of Chloroherpeton thalassium ATCC 35110.</title>
        <authorList>
            <consortium name="US DOE Joint Genome Institute"/>
            <person name="Lucas S."/>
            <person name="Copeland A."/>
            <person name="Lapidus A."/>
            <person name="Glavina del Rio T."/>
            <person name="Dalin E."/>
            <person name="Tice H."/>
            <person name="Bruce D."/>
            <person name="Goodwin L."/>
            <person name="Pitluck S."/>
            <person name="Schmutz J."/>
            <person name="Larimer F."/>
            <person name="Land M."/>
            <person name="Hauser L."/>
            <person name="Kyrpides N."/>
            <person name="Mikhailova N."/>
            <person name="Liu Z."/>
            <person name="Li T."/>
            <person name="Zhao F."/>
            <person name="Overmann J."/>
            <person name="Bryant D.A."/>
            <person name="Richardson P."/>
        </authorList>
    </citation>
    <scope>NUCLEOTIDE SEQUENCE [LARGE SCALE GENOMIC DNA]</scope>
    <source>
        <strain evidence="13">ATCC 35110 / GB-78</strain>
    </source>
</reference>
<dbReference type="EMBL" id="CP001100">
    <property type="protein sequence ID" value="ACF13220.1"/>
    <property type="molecule type" value="Genomic_DNA"/>
</dbReference>
<feature type="transmembrane region" description="Helical" evidence="10">
    <location>
        <begin position="141"/>
        <end position="165"/>
    </location>
</feature>
<evidence type="ECO:0000256" key="2">
    <source>
        <dbReference type="ARBA" id="ARBA00004141"/>
    </source>
</evidence>
<keyword evidence="7" id="KW-0809">Transit peptide</keyword>
<feature type="transmembrane region" description="Helical" evidence="10">
    <location>
        <begin position="35"/>
        <end position="57"/>
    </location>
</feature>
<evidence type="ECO:0000256" key="5">
    <source>
        <dbReference type="ARBA" id="ARBA00022692"/>
    </source>
</evidence>
<dbReference type="AlphaFoldDB" id="B3QWA7"/>
<gene>
    <name evidence="12" type="ordered locus">Ctha_0751</name>
</gene>
<feature type="transmembrane region" description="Helical" evidence="10">
    <location>
        <begin position="109"/>
        <end position="129"/>
    </location>
</feature>
<dbReference type="HOGENOM" id="CLU_028221_0_0_10"/>
<dbReference type="CDD" id="cd06160">
    <property type="entry name" value="S2P-M50_like_2"/>
    <property type="match status" value="1"/>
</dbReference>
<comment type="similarity">
    <text evidence="3">Belongs to the peptidase M50B family.</text>
</comment>
<evidence type="ECO:0000256" key="7">
    <source>
        <dbReference type="ARBA" id="ARBA00022946"/>
    </source>
</evidence>
<evidence type="ECO:0000256" key="4">
    <source>
        <dbReference type="ARBA" id="ARBA00022670"/>
    </source>
</evidence>
<evidence type="ECO:0000256" key="3">
    <source>
        <dbReference type="ARBA" id="ARBA00007931"/>
    </source>
</evidence>
<keyword evidence="5 10" id="KW-0812">Transmembrane</keyword>
<accession>B3QWA7</accession>
<dbReference type="RefSeq" id="WP_012499304.1">
    <property type="nucleotide sequence ID" value="NC_011026.1"/>
</dbReference>
<evidence type="ECO:0000256" key="10">
    <source>
        <dbReference type="SAM" id="Phobius"/>
    </source>
</evidence>